<dbReference type="SUPFAM" id="SSF53335">
    <property type="entry name" value="S-adenosyl-L-methionine-dependent methyltransferases"/>
    <property type="match status" value="1"/>
</dbReference>
<dbReference type="InterPro" id="IPR004538">
    <property type="entry name" value="Hemolysin_A/TlyA"/>
</dbReference>
<evidence type="ECO:0000256" key="2">
    <source>
        <dbReference type="ARBA" id="ARBA00029460"/>
    </source>
</evidence>
<proteinExistence type="inferred from homology"/>
<dbReference type="InterPro" id="IPR002877">
    <property type="entry name" value="RNA_MeTrfase_FtsJ_dom"/>
</dbReference>
<comment type="caution">
    <text evidence="5">The sequence shown here is derived from an EMBL/GenBank/DDBJ whole genome shotgun (WGS) entry which is preliminary data.</text>
</comment>
<dbReference type="InterPro" id="IPR002942">
    <property type="entry name" value="S4_RNA-bd"/>
</dbReference>
<evidence type="ECO:0000313" key="5">
    <source>
        <dbReference type="EMBL" id="HIU93331.1"/>
    </source>
</evidence>
<evidence type="ECO:0000313" key="6">
    <source>
        <dbReference type="Proteomes" id="UP000886748"/>
    </source>
</evidence>
<evidence type="ECO:0000256" key="1">
    <source>
        <dbReference type="ARBA" id="ARBA00022884"/>
    </source>
</evidence>
<dbReference type="Proteomes" id="UP000886748">
    <property type="component" value="Unassembled WGS sequence"/>
</dbReference>
<reference evidence="5" key="2">
    <citation type="journal article" date="2021" name="PeerJ">
        <title>Extensive microbial diversity within the chicken gut microbiome revealed by metagenomics and culture.</title>
        <authorList>
            <person name="Gilroy R."/>
            <person name="Ravi A."/>
            <person name="Getino M."/>
            <person name="Pursley I."/>
            <person name="Horton D.L."/>
            <person name="Alikhan N.F."/>
            <person name="Baker D."/>
            <person name="Gharbi K."/>
            <person name="Hall N."/>
            <person name="Watson M."/>
            <person name="Adriaenssens E.M."/>
            <person name="Foster-Nyarko E."/>
            <person name="Jarju S."/>
            <person name="Secka A."/>
            <person name="Antonio M."/>
            <person name="Oren A."/>
            <person name="Chaudhuri R.R."/>
            <person name="La Ragione R."/>
            <person name="Hildebrand F."/>
            <person name="Pallen M.J."/>
        </authorList>
    </citation>
    <scope>NUCLEOTIDE SEQUENCE</scope>
    <source>
        <strain evidence="5">CHK154-7741</strain>
    </source>
</reference>
<dbReference type="SMART" id="SM00363">
    <property type="entry name" value="S4"/>
    <property type="match status" value="1"/>
</dbReference>
<dbReference type="Gene3D" id="3.10.290.10">
    <property type="entry name" value="RNA-binding S4 domain"/>
    <property type="match status" value="1"/>
</dbReference>
<dbReference type="Gene3D" id="3.40.50.150">
    <property type="entry name" value="Vaccinia Virus protein VP39"/>
    <property type="match status" value="1"/>
</dbReference>
<dbReference type="SUPFAM" id="SSF55174">
    <property type="entry name" value="Alpha-L RNA-binding motif"/>
    <property type="match status" value="1"/>
</dbReference>
<feature type="domain" description="RNA-binding S4" evidence="4">
    <location>
        <begin position="6"/>
        <end position="68"/>
    </location>
</feature>
<dbReference type="AlphaFoldDB" id="A0A9D1N295"/>
<evidence type="ECO:0000259" key="4">
    <source>
        <dbReference type="SMART" id="SM00363"/>
    </source>
</evidence>
<dbReference type="InterPro" id="IPR029063">
    <property type="entry name" value="SAM-dependent_MTases_sf"/>
</dbReference>
<reference evidence="5" key="1">
    <citation type="submission" date="2020-10" db="EMBL/GenBank/DDBJ databases">
        <authorList>
            <person name="Gilroy R."/>
        </authorList>
    </citation>
    <scope>NUCLEOTIDE SEQUENCE</scope>
    <source>
        <strain evidence="5">CHK154-7741</strain>
    </source>
</reference>
<dbReference type="CDD" id="cd00165">
    <property type="entry name" value="S4"/>
    <property type="match status" value="1"/>
</dbReference>
<dbReference type="EMBL" id="DVOD01000068">
    <property type="protein sequence ID" value="HIU93331.1"/>
    <property type="molecule type" value="Genomic_DNA"/>
</dbReference>
<gene>
    <name evidence="5" type="ORF">IAD26_09405</name>
</gene>
<dbReference type="Pfam" id="PF01479">
    <property type="entry name" value="S4"/>
    <property type="match status" value="1"/>
</dbReference>
<dbReference type="Pfam" id="PF01728">
    <property type="entry name" value="FtsJ"/>
    <property type="match status" value="1"/>
</dbReference>
<organism evidence="5 6">
    <name type="scientific">Candidatus Limenecus avicola</name>
    <dbReference type="NCBI Taxonomy" id="2840847"/>
    <lineage>
        <taxon>Bacteria</taxon>
        <taxon>Bacillati</taxon>
        <taxon>Bacillota</taxon>
        <taxon>Clostridia</taxon>
        <taxon>Eubacteriales</taxon>
        <taxon>Clostridiaceae</taxon>
        <taxon>Clostridiaceae incertae sedis</taxon>
        <taxon>Candidatus Limenecus</taxon>
    </lineage>
</organism>
<sequence length="272" mass="30503">MAKNKERLDKILTDKGFFETKSKAQGAIMAGDVKINDEVITKAGYLLELKDNTRIEIKSLPFVSRGGLKLDKAVKAFDIDLKGRVCMDAGASTGGFTDCMLQNGAKYVYAVDVGYGQIAWKLRSDERVKVVERTNIKNCEPSEIYDETDILPDFCAMDLSFISVTKVLENIKKLMDKDTIEIVTLIKPQFEAGKELVGKNGVVREKSTHYKVIQDVINYAQTLDLYPEKLTFSPIKGPAGNIEYLVKLVNHKTDFESDLINKIVEEANENNF</sequence>
<dbReference type="PANTHER" id="PTHR32319:SF0">
    <property type="entry name" value="BACTERIAL HEMOLYSIN-LIKE PROTEIN"/>
    <property type="match status" value="1"/>
</dbReference>
<accession>A0A9D1N295</accession>
<protein>
    <submittedName>
        <fullName evidence="5">TlyA family RNA methyltransferase</fullName>
    </submittedName>
</protein>
<comment type="similarity">
    <text evidence="2">Belongs to the TlyA family.</text>
</comment>
<dbReference type="GO" id="GO:0003723">
    <property type="term" value="F:RNA binding"/>
    <property type="evidence" value="ECO:0007669"/>
    <property type="project" value="UniProtKB-KW"/>
</dbReference>
<dbReference type="PIRSF" id="PIRSF005578">
    <property type="entry name" value="TlyA"/>
    <property type="match status" value="1"/>
</dbReference>
<keyword evidence="5" id="KW-0808">Transferase</keyword>
<dbReference type="GO" id="GO:0008168">
    <property type="term" value="F:methyltransferase activity"/>
    <property type="evidence" value="ECO:0007669"/>
    <property type="project" value="UniProtKB-KW"/>
</dbReference>
<dbReference type="NCBIfam" id="TIGR00478">
    <property type="entry name" value="tly"/>
    <property type="match status" value="1"/>
</dbReference>
<evidence type="ECO:0000256" key="3">
    <source>
        <dbReference type="PROSITE-ProRule" id="PRU00182"/>
    </source>
</evidence>
<dbReference type="GO" id="GO:0032259">
    <property type="term" value="P:methylation"/>
    <property type="evidence" value="ECO:0007669"/>
    <property type="project" value="UniProtKB-KW"/>
</dbReference>
<dbReference type="PROSITE" id="PS50889">
    <property type="entry name" value="S4"/>
    <property type="match status" value="1"/>
</dbReference>
<dbReference type="PANTHER" id="PTHR32319">
    <property type="entry name" value="BACTERIAL HEMOLYSIN-LIKE PROTEIN"/>
    <property type="match status" value="1"/>
</dbReference>
<keyword evidence="5" id="KW-0489">Methyltransferase</keyword>
<name>A0A9D1N295_9CLOT</name>
<dbReference type="InterPro" id="IPR047048">
    <property type="entry name" value="TlyA"/>
</dbReference>
<keyword evidence="1 3" id="KW-0694">RNA-binding</keyword>
<dbReference type="InterPro" id="IPR036986">
    <property type="entry name" value="S4_RNA-bd_sf"/>
</dbReference>